<name>A0A172Q0B5_9CAUD</name>
<gene>
    <name evidence="1" type="ORF">ME3_139</name>
</gene>
<organism evidence="1 2">
    <name type="scientific">Acinetobacter phage vB_AbaM_ME3</name>
    <dbReference type="NCBI Taxonomy" id="1837876"/>
    <lineage>
        <taxon>Viruses</taxon>
        <taxon>Duplodnaviria</taxon>
        <taxon>Heunggongvirae</taxon>
        <taxon>Uroviricota</taxon>
        <taxon>Caudoviricetes</taxon>
        <taxon>Metrivirus</taxon>
        <taxon>Metrivirus ME3</taxon>
    </lineage>
</organism>
<accession>A0A172Q0B5</accession>
<sequence length="63" mass="7016">MTTSTTYYVTYASAGITRQPVPNKTPQEILAIFRQMYNELDKAEVVVTGDEVTFQLKDGNKAA</sequence>
<evidence type="ECO:0000313" key="1">
    <source>
        <dbReference type="EMBL" id="AND75300.1"/>
    </source>
</evidence>
<dbReference type="EMBL" id="KU935715">
    <property type="protein sequence ID" value="AND75300.1"/>
    <property type="molecule type" value="Genomic_DNA"/>
</dbReference>
<reference evidence="2" key="1">
    <citation type="submission" date="2016-03" db="EMBL/GenBank/DDBJ databases">
        <title>Characterization of Acinetobacter baumannii phage vB_AbaM_ME3.</title>
        <authorList>
            <person name="Buttimer C.T.H."/>
            <person name="Elbreki M."/>
            <person name="Coffey A."/>
        </authorList>
    </citation>
    <scope>NUCLEOTIDE SEQUENCE [LARGE SCALE GENOMIC DNA]</scope>
</reference>
<proteinExistence type="predicted"/>
<keyword evidence="2" id="KW-1185">Reference proteome</keyword>
<dbReference type="Proteomes" id="UP000225947">
    <property type="component" value="Segment"/>
</dbReference>
<evidence type="ECO:0000313" key="2">
    <source>
        <dbReference type="Proteomes" id="UP000225947"/>
    </source>
</evidence>
<protein>
    <submittedName>
        <fullName evidence="1">Uncharacterized protein</fullName>
    </submittedName>
</protein>